<keyword evidence="4" id="KW-1185">Reference proteome</keyword>
<feature type="transmembrane region" description="Helical" evidence="2">
    <location>
        <begin position="233"/>
        <end position="251"/>
    </location>
</feature>
<gene>
    <name evidence="3" type="ORF">C475_18238</name>
</gene>
<dbReference type="Proteomes" id="UP000011626">
    <property type="component" value="Unassembled WGS sequence"/>
</dbReference>
<evidence type="ECO:0000313" key="3">
    <source>
        <dbReference type="EMBL" id="ELZ22478.1"/>
    </source>
</evidence>
<feature type="transmembrane region" description="Helical" evidence="2">
    <location>
        <begin position="380"/>
        <end position="400"/>
    </location>
</feature>
<evidence type="ECO:0000313" key="4">
    <source>
        <dbReference type="Proteomes" id="UP000011626"/>
    </source>
</evidence>
<name>M0CIM9_9EURY</name>
<comment type="caution">
    <text evidence="3">The sequence shown here is derived from an EMBL/GenBank/DDBJ whole genome shotgun (WGS) entry which is preliminary data.</text>
</comment>
<dbReference type="eggNOG" id="arCOG00381">
    <property type="taxonomic scope" value="Archaea"/>
</dbReference>
<feature type="transmembrane region" description="Helical" evidence="2">
    <location>
        <begin position="434"/>
        <end position="452"/>
    </location>
</feature>
<feature type="transmembrane region" description="Helical" evidence="2">
    <location>
        <begin position="271"/>
        <end position="289"/>
    </location>
</feature>
<feature type="transmembrane region" description="Helical" evidence="2">
    <location>
        <begin position="406"/>
        <end position="427"/>
    </location>
</feature>
<feature type="compositionally biased region" description="Basic and acidic residues" evidence="1">
    <location>
        <begin position="329"/>
        <end position="340"/>
    </location>
</feature>
<dbReference type="AlphaFoldDB" id="M0CIM9"/>
<evidence type="ECO:0000256" key="1">
    <source>
        <dbReference type="SAM" id="MobiDB-lite"/>
    </source>
</evidence>
<feature type="transmembrane region" description="Helical" evidence="2">
    <location>
        <begin position="464"/>
        <end position="487"/>
    </location>
</feature>
<evidence type="ECO:0000256" key="2">
    <source>
        <dbReference type="SAM" id="Phobius"/>
    </source>
</evidence>
<reference evidence="3 4" key="1">
    <citation type="journal article" date="2014" name="PLoS Genet.">
        <title>Phylogenetically driven sequencing of extremely halophilic archaea reveals strategies for static and dynamic osmo-response.</title>
        <authorList>
            <person name="Becker E.A."/>
            <person name="Seitzer P.M."/>
            <person name="Tritt A."/>
            <person name="Larsen D."/>
            <person name="Krusor M."/>
            <person name="Yao A.I."/>
            <person name="Wu D."/>
            <person name="Madern D."/>
            <person name="Eisen J.A."/>
            <person name="Darling A.E."/>
            <person name="Facciotti M.T."/>
        </authorList>
    </citation>
    <scope>NUCLEOTIDE SEQUENCE [LARGE SCALE GENOMIC DNA]</scope>
    <source>
        <strain evidence="3 4">2-9-1</strain>
    </source>
</reference>
<protein>
    <submittedName>
        <fullName evidence="3">Uncharacterized protein</fullName>
    </submittedName>
</protein>
<accession>M0CIM9</accession>
<proteinExistence type="predicted"/>
<dbReference type="EMBL" id="AOIU01000036">
    <property type="protein sequence ID" value="ELZ22478.1"/>
    <property type="molecule type" value="Genomic_DNA"/>
</dbReference>
<feature type="transmembrane region" description="Helical" evidence="2">
    <location>
        <begin position="295"/>
        <end position="314"/>
    </location>
</feature>
<keyword evidence="2" id="KW-0812">Transmembrane</keyword>
<feature type="region of interest" description="Disordered" evidence="1">
    <location>
        <begin position="318"/>
        <end position="349"/>
    </location>
</feature>
<sequence>MGLLAALAVLAGCSGPAPETEVVCDECVDAVSAVAERTNRSVAVGESATHVYLNRSGDPWVEGRVALDGSGVEALRTNETLLNLVATELTNADEARYEDGYSRPAFDRRGISVAMDGGTLVVGYRVPEVTERTVGGTVFLDRFYRQDGEGRADETDFDEPIAIETDRLVVHGPEGTEPLVEPPGAATRGGRVVWTDDSISTRTYLVFGSPGTPAALATVVTTLDVLAWAGPPAAWGTAFAWVVLVPTLALCLNYTGRVERSGGWSPRSDRWFQALVLAPLGVGVVWGGLESLGSLIALAVVVAVVVVGGSYVPWESLARSEDATDEPSDDGRADGTERDQGQTTADGEYPRVYYEDTATTIGRLAPDIVATPRARERARVAAAAVVVTALLTLVLAAAHTASYAGWVVNIAALTTPAAFTVLGFAVADRARTRLQWTATAAALTGVWLLAFGRLVDVGAHDGSVVWLVIGWGVVASYVGSLLFYAGLWASTR</sequence>
<keyword evidence="2" id="KW-0472">Membrane</keyword>
<organism evidence="3 4">
    <name type="scientific">Halosimplex carlsbadense 2-9-1</name>
    <dbReference type="NCBI Taxonomy" id="797114"/>
    <lineage>
        <taxon>Archaea</taxon>
        <taxon>Methanobacteriati</taxon>
        <taxon>Methanobacteriota</taxon>
        <taxon>Stenosarchaea group</taxon>
        <taxon>Halobacteria</taxon>
        <taxon>Halobacteriales</taxon>
        <taxon>Haloarculaceae</taxon>
        <taxon>Halosimplex</taxon>
    </lineage>
</organism>
<keyword evidence="2" id="KW-1133">Transmembrane helix</keyword>